<protein>
    <recommendedName>
        <fullName evidence="2">histidine kinase</fullName>
        <ecNumber evidence="2">2.7.13.3</ecNumber>
    </recommendedName>
</protein>
<dbReference type="Pfam" id="PF02518">
    <property type="entry name" value="HATPase_c"/>
    <property type="match status" value="1"/>
</dbReference>
<dbReference type="AlphaFoldDB" id="A0A2G3E7S8"/>
<evidence type="ECO:0000256" key="3">
    <source>
        <dbReference type="ARBA" id="ARBA00022553"/>
    </source>
</evidence>
<proteinExistence type="predicted"/>
<dbReference type="GO" id="GO:0004721">
    <property type="term" value="F:phosphoprotein phosphatase activity"/>
    <property type="evidence" value="ECO:0007669"/>
    <property type="project" value="TreeGrafter"/>
</dbReference>
<evidence type="ECO:0000259" key="7">
    <source>
        <dbReference type="Pfam" id="PF02518"/>
    </source>
</evidence>
<reference evidence="8" key="1">
    <citation type="submission" date="2017-10" db="EMBL/GenBank/DDBJ databases">
        <title>Resolving the taxonomy of Roseburia spp., Eubacterium rectale and Agathobacter spp. through phylogenomic analysis.</title>
        <authorList>
            <person name="Sheridan P.O."/>
            <person name="Walker A.W."/>
            <person name="Duncan S.H."/>
            <person name="Scott K.P."/>
            <person name="Toole P.W.O."/>
            <person name="Luis P."/>
            <person name="Flint H.J."/>
        </authorList>
    </citation>
    <scope>NUCLEOTIDE SEQUENCE [LARGE SCALE GENOMIC DNA]</scope>
    <source>
        <strain evidence="8">JK10</strain>
    </source>
</reference>
<accession>A0A2G3E7S8</accession>
<comment type="catalytic activity">
    <reaction evidence="1">
        <text>ATP + protein L-histidine = ADP + protein N-phospho-L-histidine.</text>
        <dbReference type="EC" id="2.7.13.3"/>
    </reaction>
</comment>
<dbReference type="Proteomes" id="UP000224317">
    <property type="component" value="Unassembled WGS sequence"/>
</dbReference>
<keyword evidence="3" id="KW-0597">Phosphoprotein</keyword>
<dbReference type="PANTHER" id="PTHR45453">
    <property type="entry name" value="PHOSPHATE REGULON SENSOR PROTEIN PHOR"/>
    <property type="match status" value="1"/>
</dbReference>
<dbReference type="GO" id="GO:0005886">
    <property type="term" value="C:plasma membrane"/>
    <property type="evidence" value="ECO:0007669"/>
    <property type="project" value="TreeGrafter"/>
</dbReference>
<dbReference type="InterPro" id="IPR036890">
    <property type="entry name" value="HATPase_C_sf"/>
</dbReference>
<dbReference type="GO" id="GO:0000155">
    <property type="term" value="F:phosphorelay sensor kinase activity"/>
    <property type="evidence" value="ECO:0007669"/>
    <property type="project" value="TreeGrafter"/>
</dbReference>
<dbReference type="Gene3D" id="3.30.565.10">
    <property type="entry name" value="Histidine kinase-like ATPase, C-terminal domain"/>
    <property type="match status" value="1"/>
</dbReference>
<dbReference type="InterPro" id="IPR003594">
    <property type="entry name" value="HATPase_dom"/>
</dbReference>
<evidence type="ECO:0000313" key="9">
    <source>
        <dbReference type="Proteomes" id="UP000224317"/>
    </source>
</evidence>
<organism evidence="8 9">
    <name type="scientific">Pseudobutyrivibrio ruminis</name>
    <dbReference type="NCBI Taxonomy" id="46206"/>
    <lineage>
        <taxon>Bacteria</taxon>
        <taxon>Bacillati</taxon>
        <taxon>Bacillota</taxon>
        <taxon>Clostridia</taxon>
        <taxon>Lachnospirales</taxon>
        <taxon>Lachnospiraceae</taxon>
        <taxon>Pseudobutyrivibrio</taxon>
    </lineage>
</organism>
<dbReference type="EMBL" id="PDYH01000057">
    <property type="protein sequence ID" value="PHU39348.1"/>
    <property type="molecule type" value="Genomic_DNA"/>
</dbReference>
<evidence type="ECO:0000313" key="8">
    <source>
        <dbReference type="EMBL" id="PHU39348.1"/>
    </source>
</evidence>
<keyword evidence="5" id="KW-0418">Kinase</keyword>
<dbReference type="SUPFAM" id="SSF55874">
    <property type="entry name" value="ATPase domain of HSP90 chaperone/DNA topoisomerase II/histidine kinase"/>
    <property type="match status" value="1"/>
</dbReference>
<evidence type="ECO:0000256" key="1">
    <source>
        <dbReference type="ARBA" id="ARBA00000085"/>
    </source>
</evidence>
<dbReference type="InterPro" id="IPR050351">
    <property type="entry name" value="BphY/WalK/GraS-like"/>
</dbReference>
<feature type="domain" description="Histidine kinase/HSP90-like ATPase" evidence="7">
    <location>
        <begin position="70"/>
        <end position="120"/>
    </location>
</feature>
<gene>
    <name evidence="8" type="ORF">CSX00_12195</name>
</gene>
<dbReference type="GO" id="GO:0016036">
    <property type="term" value="P:cellular response to phosphate starvation"/>
    <property type="evidence" value="ECO:0007669"/>
    <property type="project" value="TreeGrafter"/>
</dbReference>
<evidence type="ECO:0000256" key="5">
    <source>
        <dbReference type="ARBA" id="ARBA00022777"/>
    </source>
</evidence>
<keyword evidence="6" id="KW-0902">Two-component regulatory system</keyword>
<evidence type="ECO:0000256" key="6">
    <source>
        <dbReference type="ARBA" id="ARBA00023012"/>
    </source>
</evidence>
<keyword evidence="4" id="KW-0808">Transferase</keyword>
<name>A0A2G3E7S8_9FIRM</name>
<evidence type="ECO:0000256" key="2">
    <source>
        <dbReference type="ARBA" id="ARBA00012438"/>
    </source>
</evidence>
<keyword evidence="9" id="KW-1185">Reference proteome</keyword>
<evidence type="ECO:0000256" key="4">
    <source>
        <dbReference type="ARBA" id="ARBA00022679"/>
    </source>
</evidence>
<dbReference type="PANTHER" id="PTHR45453:SF1">
    <property type="entry name" value="PHOSPHATE REGULON SENSOR PROTEIN PHOR"/>
    <property type="match status" value="1"/>
</dbReference>
<sequence>MLQKCYYNVTQYNFLDTENYVMNKAKEPVFEALELSNLVGDCISKLDGEAKEASISLSFSGERCSVFGSKENLEEVVFNLVENSIKYNDEGGHIWVKVYTSDGPTISIKDDGKGTPYADPIITSVKDIVELHQAKLITDNGIGGGSEFKVVF</sequence>
<dbReference type="EC" id="2.7.13.3" evidence="2"/>
<comment type="caution">
    <text evidence="8">The sequence shown here is derived from an EMBL/GenBank/DDBJ whole genome shotgun (WGS) entry which is preliminary data.</text>
</comment>